<dbReference type="GeneID" id="96778820"/>
<sequence>MKGNKNDCVTLAQNHLSNMVYYQKFLDNAAADMEDIRHRLESVPVAVSHYGIDGTKGSGGDGMIGVEAEAERRILLMSQLVSLEKSTTETASLLGKLEAAIMLLPKLEKDVVETVYKNGIRIEKAKDIHHMSERTCRRVCRQAVCKIAVTLYGAAAAREIFFARAVE</sequence>
<comment type="caution">
    <text evidence="1">The sequence shown here is derived from an EMBL/GenBank/DDBJ whole genome shotgun (WGS) entry which is preliminary data.</text>
</comment>
<name>A0A6I2UBJ9_9FIRM</name>
<dbReference type="Proteomes" id="UP000433181">
    <property type="component" value="Unassembled WGS sequence"/>
</dbReference>
<evidence type="ECO:0000313" key="1">
    <source>
        <dbReference type="EMBL" id="MSU08888.1"/>
    </source>
</evidence>
<dbReference type="RefSeq" id="WP_154407053.1">
    <property type="nucleotide sequence ID" value="NZ_VUNR01000013.1"/>
</dbReference>
<protein>
    <submittedName>
        <fullName evidence="1">Uncharacterized protein</fullName>
    </submittedName>
</protein>
<dbReference type="AlphaFoldDB" id="A0A6I2UBJ9"/>
<reference evidence="1 2" key="1">
    <citation type="submission" date="2019-08" db="EMBL/GenBank/DDBJ databases">
        <title>In-depth cultivation of the pig gut microbiome towards novel bacterial diversity and tailored functional studies.</title>
        <authorList>
            <person name="Wylensek D."/>
            <person name="Hitch T.C.A."/>
            <person name="Clavel T."/>
        </authorList>
    </citation>
    <scope>NUCLEOTIDE SEQUENCE [LARGE SCALE GENOMIC DNA]</scope>
    <source>
        <strain evidence="1 2">WCA-693-APC-5D-A</strain>
    </source>
</reference>
<dbReference type="EMBL" id="VUNR01000013">
    <property type="protein sequence ID" value="MSU08888.1"/>
    <property type="molecule type" value="Genomic_DNA"/>
</dbReference>
<gene>
    <name evidence="1" type="ORF">FYJ84_07820</name>
</gene>
<accession>A0A6I2UBJ9</accession>
<proteinExistence type="predicted"/>
<keyword evidence="2" id="KW-1185">Reference proteome</keyword>
<evidence type="ECO:0000313" key="2">
    <source>
        <dbReference type="Proteomes" id="UP000433181"/>
    </source>
</evidence>
<organism evidence="1 2">
    <name type="scientific">Anaerovibrio slackiae</name>
    <dbReference type="NCBI Taxonomy" id="2652309"/>
    <lineage>
        <taxon>Bacteria</taxon>
        <taxon>Bacillati</taxon>
        <taxon>Bacillota</taxon>
        <taxon>Negativicutes</taxon>
        <taxon>Selenomonadales</taxon>
        <taxon>Selenomonadaceae</taxon>
        <taxon>Anaerovibrio</taxon>
    </lineage>
</organism>